<dbReference type="RefSeq" id="WP_174605910.1">
    <property type="nucleotide sequence ID" value="NZ_CP054490.1"/>
</dbReference>
<dbReference type="AlphaFoldDB" id="A0A6N0HQ52"/>
<protein>
    <recommendedName>
        <fullName evidence="3">ATP-binding protein</fullName>
    </recommendedName>
</protein>
<evidence type="ECO:0008006" key="3">
    <source>
        <dbReference type="Google" id="ProtNLM"/>
    </source>
</evidence>
<dbReference type="Proteomes" id="UP000509429">
    <property type="component" value="Chromosome"/>
</dbReference>
<dbReference type="InterPro" id="IPR020568">
    <property type="entry name" value="Ribosomal_Su5_D2-typ_SF"/>
</dbReference>
<gene>
    <name evidence="1" type="ORF">HUE58_04990</name>
</gene>
<evidence type="ECO:0000313" key="2">
    <source>
        <dbReference type="Proteomes" id="UP000509429"/>
    </source>
</evidence>
<proteinExistence type="predicted"/>
<name>A0A6N0HQ52_9GAMM</name>
<organism evidence="1 2">
    <name type="scientific">Candidatus Ruthia endofausta</name>
    <dbReference type="NCBI Taxonomy" id="2738852"/>
    <lineage>
        <taxon>Bacteria</taxon>
        <taxon>Pseudomonadati</taxon>
        <taxon>Pseudomonadota</taxon>
        <taxon>Gammaproteobacteria</taxon>
        <taxon>Candidatus Pseudothioglobaceae</taxon>
        <taxon>Candidatus Ruthturnera</taxon>
    </lineage>
</organism>
<reference evidence="1 2" key="1">
    <citation type="submission" date="2020-05" db="EMBL/GenBank/DDBJ databases">
        <title>Horizontal transmission and recombination maintain forever young bacterial symbiont genomes.</title>
        <authorList>
            <person name="Russell S.L."/>
            <person name="Pepper-Tunick E."/>
            <person name="Svedberg J."/>
            <person name="Byrne A."/>
            <person name="Ruelas Castillo J."/>
            <person name="Vollmers C."/>
            <person name="Beinart R.A."/>
            <person name="Corbett-Detig R."/>
        </authorList>
    </citation>
    <scope>NUCLEOTIDE SEQUENCE [LARGE SCALE GENOMIC DNA]</scope>
    <source>
        <strain evidence="1">JDF_Ridge</strain>
    </source>
</reference>
<keyword evidence="2" id="KW-1185">Reference proteome</keyword>
<accession>A0A6N0HQ52</accession>
<dbReference type="EMBL" id="CP054490">
    <property type="protein sequence ID" value="QKQ24473.1"/>
    <property type="molecule type" value="Genomic_DNA"/>
</dbReference>
<evidence type="ECO:0000313" key="1">
    <source>
        <dbReference type="EMBL" id="QKQ24473.1"/>
    </source>
</evidence>
<dbReference type="SUPFAM" id="SSF54211">
    <property type="entry name" value="Ribosomal protein S5 domain 2-like"/>
    <property type="match status" value="1"/>
</dbReference>
<dbReference type="KEGG" id="reo:HUE58_04990"/>
<sequence>MRSAIMTSKFKFPKGRITVSFASANLSKSGGRYDLSIAIGLLLASEQIEPNINSFEFYGELGLDGLTSSNQRIIASHHCKQPSQAKHCMSLPD</sequence>
<dbReference type="Pfam" id="PF13541">
    <property type="entry name" value="ChlI"/>
    <property type="match status" value="1"/>
</dbReference>